<dbReference type="SUPFAM" id="SSF52799">
    <property type="entry name" value="(Phosphotyrosine protein) phosphatases II"/>
    <property type="match status" value="1"/>
</dbReference>
<keyword evidence="4" id="KW-1185">Reference proteome</keyword>
<comment type="caution">
    <text evidence="3">The sequence shown here is derived from an EMBL/GenBank/DDBJ whole genome shotgun (WGS) entry which is preliminary data.</text>
</comment>
<evidence type="ECO:0000313" key="4">
    <source>
        <dbReference type="Proteomes" id="UP001165060"/>
    </source>
</evidence>
<dbReference type="InterPro" id="IPR029021">
    <property type="entry name" value="Prot-tyrosine_phosphatase-like"/>
</dbReference>
<sequence>LNVAEEFFPPPPPEFPSLHLKHCPLSPSALPSLLSSISSSSGSVLVHCGPGVSSAPFVVLSFLVSVYGWSLADAWGHVSARRKVSSPSPQLWEELRRLSISHLSSRVSSLEAERASLIAERKESPPPAPSRLESIEAELGRIRKERSRAKIALNEAKTMVNF</sequence>
<evidence type="ECO:0000259" key="2">
    <source>
        <dbReference type="Pfam" id="PF00782"/>
    </source>
</evidence>
<dbReference type="Pfam" id="PF00782">
    <property type="entry name" value="DSPc"/>
    <property type="match status" value="1"/>
</dbReference>
<gene>
    <name evidence="3" type="ORF">TeGR_g9032</name>
</gene>
<keyword evidence="1" id="KW-0175">Coiled coil</keyword>
<dbReference type="InterPro" id="IPR000340">
    <property type="entry name" value="Dual-sp_phosphatase_cat-dom"/>
</dbReference>
<reference evidence="3 4" key="1">
    <citation type="journal article" date="2023" name="Commun. Biol.">
        <title>Genome analysis of Parmales, the sister group of diatoms, reveals the evolutionary specialization of diatoms from phago-mixotrophs to photoautotrophs.</title>
        <authorList>
            <person name="Ban H."/>
            <person name="Sato S."/>
            <person name="Yoshikawa S."/>
            <person name="Yamada K."/>
            <person name="Nakamura Y."/>
            <person name="Ichinomiya M."/>
            <person name="Sato N."/>
            <person name="Blanc-Mathieu R."/>
            <person name="Endo H."/>
            <person name="Kuwata A."/>
            <person name="Ogata H."/>
        </authorList>
    </citation>
    <scope>NUCLEOTIDE SEQUENCE [LARGE SCALE GENOMIC DNA]</scope>
</reference>
<proteinExistence type="predicted"/>
<name>A0ABQ6MS77_9STRA</name>
<feature type="coiled-coil region" evidence="1">
    <location>
        <begin position="100"/>
        <end position="152"/>
    </location>
</feature>
<organism evidence="3 4">
    <name type="scientific">Tetraparma gracilis</name>
    <dbReference type="NCBI Taxonomy" id="2962635"/>
    <lineage>
        <taxon>Eukaryota</taxon>
        <taxon>Sar</taxon>
        <taxon>Stramenopiles</taxon>
        <taxon>Ochrophyta</taxon>
        <taxon>Bolidophyceae</taxon>
        <taxon>Parmales</taxon>
        <taxon>Triparmaceae</taxon>
        <taxon>Tetraparma</taxon>
    </lineage>
</organism>
<dbReference type="Proteomes" id="UP001165060">
    <property type="component" value="Unassembled WGS sequence"/>
</dbReference>
<protein>
    <recommendedName>
        <fullName evidence="2">Dual specificity phosphatase catalytic domain-containing protein</fullName>
    </recommendedName>
</protein>
<dbReference type="EMBL" id="BRYB01005967">
    <property type="protein sequence ID" value="GMI31230.1"/>
    <property type="molecule type" value="Genomic_DNA"/>
</dbReference>
<evidence type="ECO:0000256" key="1">
    <source>
        <dbReference type="SAM" id="Coils"/>
    </source>
</evidence>
<feature type="non-terminal residue" evidence="3">
    <location>
        <position position="1"/>
    </location>
</feature>
<feature type="domain" description="Dual specificity phosphatase catalytic" evidence="2">
    <location>
        <begin position="33"/>
        <end position="97"/>
    </location>
</feature>
<dbReference type="Gene3D" id="3.90.190.10">
    <property type="entry name" value="Protein tyrosine phosphatase superfamily"/>
    <property type="match status" value="1"/>
</dbReference>
<evidence type="ECO:0000313" key="3">
    <source>
        <dbReference type="EMBL" id="GMI31230.1"/>
    </source>
</evidence>
<accession>A0ABQ6MS77</accession>